<sequence>MAAYGLRPLKCAPGVLRGGSPPTSPLATPPPRNISGPLPLTLMSCGGGRAPGTAPKPTVVPCHKSGSIYGVQGALWCPLTWTARGTAARCTRWAHPSPAVASQAQSRVCGDGASGGGGGGGGSNVELYRATAATRRPP</sequence>
<name>A0ABQ5RUV8_9CHLO</name>
<feature type="compositionally biased region" description="Pro residues" evidence="1">
    <location>
        <begin position="22"/>
        <end position="32"/>
    </location>
</feature>
<evidence type="ECO:0000313" key="3">
    <source>
        <dbReference type="Proteomes" id="UP001165090"/>
    </source>
</evidence>
<reference evidence="2 3" key="1">
    <citation type="journal article" date="2023" name="IScience">
        <title>Expanded male sex-determining region conserved during the evolution of homothallism in the green alga Volvox.</title>
        <authorList>
            <person name="Yamamoto K."/>
            <person name="Matsuzaki R."/>
            <person name="Mahakham W."/>
            <person name="Heman W."/>
            <person name="Sekimoto H."/>
            <person name="Kawachi M."/>
            <person name="Minakuchi Y."/>
            <person name="Toyoda A."/>
            <person name="Nozaki H."/>
        </authorList>
    </citation>
    <scope>NUCLEOTIDE SEQUENCE [LARGE SCALE GENOMIC DNA]</scope>
    <source>
        <strain evidence="2 3">NIES-4468</strain>
    </source>
</reference>
<comment type="caution">
    <text evidence="2">The sequence shown here is derived from an EMBL/GenBank/DDBJ whole genome shotgun (WGS) entry which is preliminary data.</text>
</comment>
<gene>
    <name evidence="2" type="ORF">VaNZ11_003251</name>
</gene>
<feature type="region of interest" description="Disordered" evidence="1">
    <location>
        <begin position="101"/>
        <end position="138"/>
    </location>
</feature>
<feature type="compositionally biased region" description="Gly residues" evidence="1">
    <location>
        <begin position="112"/>
        <end position="123"/>
    </location>
</feature>
<organism evidence="2 3">
    <name type="scientific">Volvox africanus</name>
    <dbReference type="NCBI Taxonomy" id="51714"/>
    <lineage>
        <taxon>Eukaryota</taxon>
        <taxon>Viridiplantae</taxon>
        <taxon>Chlorophyta</taxon>
        <taxon>core chlorophytes</taxon>
        <taxon>Chlorophyceae</taxon>
        <taxon>CS clade</taxon>
        <taxon>Chlamydomonadales</taxon>
        <taxon>Volvocaceae</taxon>
        <taxon>Volvox</taxon>
    </lineage>
</organism>
<evidence type="ECO:0000256" key="1">
    <source>
        <dbReference type="SAM" id="MobiDB-lite"/>
    </source>
</evidence>
<protein>
    <submittedName>
        <fullName evidence="2">Uncharacterized protein</fullName>
    </submittedName>
</protein>
<dbReference type="Proteomes" id="UP001165090">
    <property type="component" value="Unassembled WGS sequence"/>
</dbReference>
<proteinExistence type="predicted"/>
<feature type="region of interest" description="Disordered" evidence="1">
    <location>
        <begin position="15"/>
        <end position="39"/>
    </location>
</feature>
<evidence type="ECO:0000313" key="2">
    <source>
        <dbReference type="EMBL" id="GLI60994.1"/>
    </source>
</evidence>
<dbReference type="EMBL" id="BSDZ01000009">
    <property type="protein sequence ID" value="GLI60994.1"/>
    <property type="molecule type" value="Genomic_DNA"/>
</dbReference>
<keyword evidence="3" id="KW-1185">Reference proteome</keyword>
<accession>A0ABQ5RUV8</accession>